<name>A0A182M0J7_9DIPT</name>
<dbReference type="VEuPathDB" id="VectorBase:ACUA006516"/>
<reference evidence="1" key="2">
    <citation type="submission" date="2020-05" db="UniProtKB">
        <authorList>
            <consortium name="EnsemblMetazoa"/>
        </authorList>
    </citation>
    <scope>IDENTIFICATION</scope>
    <source>
        <strain evidence="1">A-37</strain>
    </source>
</reference>
<protein>
    <submittedName>
        <fullName evidence="1">Uncharacterized protein</fullName>
    </submittedName>
</protein>
<evidence type="ECO:0000313" key="2">
    <source>
        <dbReference type="Proteomes" id="UP000075883"/>
    </source>
</evidence>
<dbReference type="Proteomes" id="UP000075883">
    <property type="component" value="Unassembled WGS sequence"/>
</dbReference>
<dbReference type="AlphaFoldDB" id="A0A182M0J7"/>
<proteinExistence type="predicted"/>
<dbReference type="EnsemblMetazoa" id="ACUA006516-RA">
    <property type="protein sequence ID" value="ACUA006516-PA"/>
    <property type="gene ID" value="ACUA006516"/>
</dbReference>
<keyword evidence="2" id="KW-1185">Reference proteome</keyword>
<dbReference type="EMBL" id="AXCM01022302">
    <property type="status" value="NOT_ANNOTATED_CDS"/>
    <property type="molecule type" value="Genomic_DNA"/>
</dbReference>
<reference evidence="2" key="1">
    <citation type="submission" date="2013-09" db="EMBL/GenBank/DDBJ databases">
        <title>The Genome Sequence of Anopheles culicifacies species A.</title>
        <authorList>
            <consortium name="The Broad Institute Genomics Platform"/>
            <person name="Neafsey D.E."/>
            <person name="Besansky N."/>
            <person name="Howell P."/>
            <person name="Walton C."/>
            <person name="Young S.K."/>
            <person name="Zeng Q."/>
            <person name="Gargeya S."/>
            <person name="Fitzgerald M."/>
            <person name="Haas B."/>
            <person name="Abouelleil A."/>
            <person name="Allen A.W."/>
            <person name="Alvarado L."/>
            <person name="Arachchi H.M."/>
            <person name="Berlin A.M."/>
            <person name="Chapman S.B."/>
            <person name="Gainer-Dewar J."/>
            <person name="Goldberg J."/>
            <person name="Griggs A."/>
            <person name="Gujja S."/>
            <person name="Hansen M."/>
            <person name="Howarth C."/>
            <person name="Imamovic A."/>
            <person name="Ireland A."/>
            <person name="Larimer J."/>
            <person name="McCowan C."/>
            <person name="Murphy C."/>
            <person name="Pearson M."/>
            <person name="Poon T.W."/>
            <person name="Priest M."/>
            <person name="Roberts A."/>
            <person name="Saif S."/>
            <person name="Shea T."/>
            <person name="Sisk P."/>
            <person name="Sykes S."/>
            <person name="Wortman J."/>
            <person name="Nusbaum C."/>
            <person name="Birren B."/>
        </authorList>
    </citation>
    <scope>NUCLEOTIDE SEQUENCE [LARGE SCALE GENOMIC DNA]</scope>
    <source>
        <strain evidence="2">A-37</strain>
    </source>
</reference>
<organism evidence="1 2">
    <name type="scientific">Anopheles culicifacies</name>
    <dbReference type="NCBI Taxonomy" id="139723"/>
    <lineage>
        <taxon>Eukaryota</taxon>
        <taxon>Metazoa</taxon>
        <taxon>Ecdysozoa</taxon>
        <taxon>Arthropoda</taxon>
        <taxon>Hexapoda</taxon>
        <taxon>Insecta</taxon>
        <taxon>Pterygota</taxon>
        <taxon>Neoptera</taxon>
        <taxon>Endopterygota</taxon>
        <taxon>Diptera</taxon>
        <taxon>Nematocera</taxon>
        <taxon>Culicoidea</taxon>
        <taxon>Culicidae</taxon>
        <taxon>Anophelinae</taxon>
        <taxon>Anopheles</taxon>
        <taxon>culicifacies species complex</taxon>
    </lineage>
</organism>
<evidence type="ECO:0000313" key="1">
    <source>
        <dbReference type="EnsemblMetazoa" id="ACUA006516-PA"/>
    </source>
</evidence>
<sequence>YPVYVKEPYYVQKTVPSSVYEHDSTVYSSPVSYEDDRCTEQLISGISGKANMKAFVVFSVALMISSAVALDESAKEKRGIYDFGSAHESYESYEHQPLNYGYTKKEIITKKVTVPYPVEVEKHVPVPVKVPYPVKVEKEVPFVVEKKVPVYIEKKAFIVFSMALAIACATDGVDSKKEKRGLWDESYDNYGYDNYGLGYSNYA</sequence>
<dbReference type="EMBL" id="AXCM01022303">
    <property type="status" value="NOT_ANNOTATED_CDS"/>
    <property type="molecule type" value="Genomic_DNA"/>
</dbReference>
<accession>A0A182M0J7</accession>
<dbReference type="STRING" id="139723.A0A182M0J7"/>